<protein>
    <recommendedName>
        <fullName evidence="3">Protein PsiE</fullName>
    </recommendedName>
</protein>
<evidence type="ECO:0000256" key="5">
    <source>
        <dbReference type="ARBA" id="ARBA00022692"/>
    </source>
</evidence>
<keyword evidence="6 8" id="KW-1133">Transmembrane helix</keyword>
<proteinExistence type="inferred from homology"/>
<evidence type="ECO:0000256" key="7">
    <source>
        <dbReference type="ARBA" id="ARBA00023136"/>
    </source>
</evidence>
<comment type="caution">
    <text evidence="9">The sequence shown here is derived from an EMBL/GenBank/DDBJ whole genome shotgun (WGS) entry which is preliminary data.</text>
</comment>
<evidence type="ECO:0000313" key="10">
    <source>
        <dbReference type="Proteomes" id="UP000622610"/>
    </source>
</evidence>
<feature type="transmembrane region" description="Helical" evidence="8">
    <location>
        <begin position="50"/>
        <end position="70"/>
    </location>
</feature>
<feature type="transmembrane region" description="Helical" evidence="8">
    <location>
        <begin position="12"/>
        <end position="30"/>
    </location>
</feature>
<dbReference type="Pfam" id="PF06146">
    <property type="entry name" value="PsiE"/>
    <property type="match status" value="1"/>
</dbReference>
<evidence type="ECO:0000256" key="8">
    <source>
        <dbReference type="SAM" id="Phobius"/>
    </source>
</evidence>
<sequence>MKVFEHFEKTIGIAVDIMIGILVLAVSIAMGEGVFKIVQHVLMINLQGDANYIIEEIATIFILLEIILMLLRYIKEGHHIPVRYLVLISMTAILRELLLEHGGGSETIFLSVAILILVLVLYLFEKMTSFTSIHSESDEKI</sequence>
<keyword evidence="5 8" id="KW-0812">Transmembrane</keyword>
<dbReference type="EMBL" id="BMDT01000009">
    <property type="protein sequence ID" value="GGI66232.1"/>
    <property type="molecule type" value="Genomic_DNA"/>
</dbReference>
<dbReference type="GO" id="GO:0005886">
    <property type="term" value="C:plasma membrane"/>
    <property type="evidence" value="ECO:0007669"/>
    <property type="project" value="UniProtKB-SubCell"/>
</dbReference>
<evidence type="ECO:0000256" key="1">
    <source>
        <dbReference type="ARBA" id="ARBA00004429"/>
    </source>
</evidence>
<keyword evidence="7 8" id="KW-0472">Membrane</keyword>
<evidence type="ECO:0000256" key="4">
    <source>
        <dbReference type="ARBA" id="ARBA00022475"/>
    </source>
</evidence>
<keyword evidence="10" id="KW-1185">Reference proteome</keyword>
<evidence type="ECO:0000313" key="9">
    <source>
        <dbReference type="EMBL" id="GGI66232.1"/>
    </source>
</evidence>
<evidence type="ECO:0000256" key="3">
    <source>
        <dbReference type="ARBA" id="ARBA00021903"/>
    </source>
</evidence>
<name>A0A917N6V1_9ENTE</name>
<dbReference type="InterPro" id="IPR020948">
    <property type="entry name" value="P_starv_induced_PsiE-like"/>
</dbReference>
<dbReference type="AlphaFoldDB" id="A0A917N6V1"/>
<evidence type="ECO:0000256" key="2">
    <source>
        <dbReference type="ARBA" id="ARBA00005632"/>
    </source>
</evidence>
<reference evidence="9" key="2">
    <citation type="submission" date="2020-09" db="EMBL/GenBank/DDBJ databases">
        <authorList>
            <person name="Sun Q."/>
            <person name="Sedlacek I."/>
        </authorList>
    </citation>
    <scope>NUCLEOTIDE SEQUENCE</scope>
    <source>
        <strain evidence="9">CCM 8433</strain>
    </source>
</reference>
<dbReference type="GO" id="GO:0016036">
    <property type="term" value="P:cellular response to phosphate starvation"/>
    <property type="evidence" value="ECO:0007669"/>
    <property type="project" value="InterPro"/>
</dbReference>
<dbReference type="PANTHER" id="PTHR37819">
    <property type="entry name" value="PROTEIN PSIE"/>
    <property type="match status" value="1"/>
</dbReference>
<comment type="similarity">
    <text evidence="2">Belongs to the PsiE family.</text>
</comment>
<dbReference type="PANTHER" id="PTHR37819:SF1">
    <property type="entry name" value="PROTEIN PSIE"/>
    <property type="match status" value="1"/>
</dbReference>
<reference evidence="9" key="1">
    <citation type="journal article" date="2014" name="Int. J. Syst. Evol. Microbiol.">
        <title>Complete genome sequence of Corynebacterium casei LMG S-19264T (=DSM 44701T), isolated from a smear-ripened cheese.</title>
        <authorList>
            <consortium name="US DOE Joint Genome Institute (JGI-PGF)"/>
            <person name="Walter F."/>
            <person name="Albersmeier A."/>
            <person name="Kalinowski J."/>
            <person name="Ruckert C."/>
        </authorList>
    </citation>
    <scope>NUCLEOTIDE SEQUENCE</scope>
    <source>
        <strain evidence="9">CCM 8433</strain>
    </source>
</reference>
<accession>A0A917N6V1</accession>
<dbReference type="Proteomes" id="UP000622610">
    <property type="component" value="Unassembled WGS sequence"/>
</dbReference>
<feature type="transmembrane region" description="Helical" evidence="8">
    <location>
        <begin position="105"/>
        <end position="124"/>
    </location>
</feature>
<keyword evidence="4" id="KW-1003">Cell membrane</keyword>
<dbReference type="RefSeq" id="WP_188368063.1">
    <property type="nucleotide sequence ID" value="NZ_BMDT01000009.1"/>
</dbReference>
<dbReference type="InterPro" id="IPR009315">
    <property type="entry name" value="P_starv_induced_PsiE"/>
</dbReference>
<organism evidence="9 10">
    <name type="scientific">Enterococcus alcedinis</name>
    <dbReference type="NCBI Taxonomy" id="1274384"/>
    <lineage>
        <taxon>Bacteria</taxon>
        <taxon>Bacillati</taxon>
        <taxon>Bacillota</taxon>
        <taxon>Bacilli</taxon>
        <taxon>Lactobacillales</taxon>
        <taxon>Enterococcaceae</taxon>
        <taxon>Enterococcus</taxon>
    </lineage>
</organism>
<gene>
    <name evidence="9" type="ORF">GCM10011482_18860</name>
</gene>
<comment type="subcellular location">
    <subcellularLocation>
        <location evidence="1">Cell inner membrane</location>
        <topology evidence="1">Multi-pass membrane protein</topology>
    </subcellularLocation>
</comment>
<evidence type="ECO:0000256" key="6">
    <source>
        <dbReference type="ARBA" id="ARBA00022989"/>
    </source>
</evidence>